<gene>
    <name evidence="3" type="ORF">GDO86_010518</name>
</gene>
<feature type="domain" description="Tudor" evidence="2">
    <location>
        <begin position="769"/>
        <end position="833"/>
    </location>
</feature>
<dbReference type="SUPFAM" id="SSF63748">
    <property type="entry name" value="Tudor/PWWP/MBT"/>
    <property type="match status" value="6"/>
</dbReference>
<dbReference type="InterPro" id="IPR002999">
    <property type="entry name" value="Tudor"/>
</dbReference>
<dbReference type="SMART" id="SM00333">
    <property type="entry name" value="TUDOR"/>
    <property type="match status" value="6"/>
</dbReference>
<dbReference type="FunFam" id="2.30.30.140:FF:000018">
    <property type="entry name" value="Serine/threonine-protein kinase 31"/>
    <property type="match status" value="1"/>
</dbReference>
<name>A0A8T2JQT8_9PIPI</name>
<organism evidence="3 4">
    <name type="scientific">Hymenochirus boettgeri</name>
    <name type="common">Congo dwarf clawed frog</name>
    <dbReference type="NCBI Taxonomy" id="247094"/>
    <lineage>
        <taxon>Eukaryota</taxon>
        <taxon>Metazoa</taxon>
        <taxon>Chordata</taxon>
        <taxon>Craniata</taxon>
        <taxon>Vertebrata</taxon>
        <taxon>Euteleostomi</taxon>
        <taxon>Amphibia</taxon>
        <taxon>Batrachia</taxon>
        <taxon>Anura</taxon>
        <taxon>Pipoidea</taxon>
        <taxon>Pipidae</taxon>
        <taxon>Pipinae</taxon>
        <taxon>Hymenochirus</taxon>
    </lineage>
</organism>
<dbReference type="Pfam" id="PF00567">
    <property type="entry name" value="TUDOR"/>
    <property type="match status" value="6"/>
</dbReference>
<evidence type="ECO:0000313" key="3">
    <source>
        <dbReference type="EMBL" id="KAG8445757.1"/>
    </source>
</evidence>
<evidence type="ECO:0000259" key="2">
    <source>
        <dbReference type="PROSITE" id="PS50304"/>
    </source>
</evidence>
<proteinExistence type="predicted"/>
<dbReference type="InterPro" id="IPR050621">
    <property type="entry name" value="Tudor_domain_containing"/>
</dbReference>
<feature type="region of interest" description="Disordered" evidence="1">
    <location>
        <begin position="1193"/>
        <end position="1221"/>
    </location>
</feature>
<sequence length="1392" mass="158375">MRPLLSLPVAGTSLGLKVCFLEVTAEFPFVRLWGSVRDREREYEVLRTEVQAYAAGSAHLEGWIPAVGQCCLVEIDRQWHRCELLHSQSSQYLVFLIDLGYSVLVRSSQLREACKPLFCLPPEVLGYILCNLVSEEQRSWSGQALDYLSSVKGQELDGVVRDLVLPHGLVLLEVLTVSKRLLELGLAKSLTDSSFRFLINSCLIGHLPATKAIPTITATKPYPDNMARQDPKQVWALEYFYPQLQVGVVEPVLITEVLNPQRMFCQLRSLSHEVQRMSENMHHFYEQSGSGESICLQPLIPGHPCACRGSDGFWYRSLLQDYFPDKKLAMVSYVDWGRRDLVSVNNLRSLVPDFLRMPVVTFPCSLYGISDGGAGWDPAVVSELRSMFQGKKLSARIDFYNSYEHVYAITLFGDDRLNLNYVFSTKTHNLNINKVNNSLNGASGANKEVCKSLKDDSEKRQQSLYIPIFPISELQIGKFYDALVEFVLDPSNFWIRTGENATKYSEMIKQMSTLYSQTSKLEGIVTKPQKGELCCTKFKDNQYYRAEVIAVKGKLVEVLFIDHGNTEIVDWYNVKKLPSEFKEMPGLAIHSCVADISPLEDNWSPEAILAFKMSVVDKRLVVCVVSKQINKYVIEVLDESRIQQRSVGKILSAAGHAKYEEIESVTKILDVTKPKDAKIESNNQCVPVHLNEDKSKSKTNYACSALDNDNIQYSPFEDQFFEPGTTIEVVVSFIISPGLFWCQNAAHLLELKALMQEMHNYCSQTDCQYKSGVSACLAKSSCDGRWYRAFITSDIPTIKSNSEHVDVIYIDYGITETVPVKDLRSIKNEFFDLKAQAFKCTLYNLISPVGENPFDWNSQRQLQFFIDLNDNIVNVFTPFTNICKLLVESGFATQLFHRTLAPSFQLQTYYYSMHDLKIGSEEEIFITMLPVSMEIRTVSFLGILKLLKRFQVLLHFTDHQWYRGFINSDKNGTTVFFVDFGNTEKIKKEDVLPIPRDAYELLLFPMQAIKCSLSDVPRTVPKEVVSWFENLVFDKSLRALIVAKEGDGRLIVDLFDGNQKLNSNVKTKLDVKSQRISANSQREACFSSLGNEKKTQIYGCGKIRSKEPKFQPYSHDNNSSQNIATRNHNTGTFRSREMFNDCKPNSNHESQVSQLNKYQNGFGPQKKVFNTQWREQSSELHQNVKTAYRCDQNSAMPPLQQNGVGSQKRVPHWSKDRDPSFENKSIISKSQQAVCLLKESKPSQPLPKLNDLPKQKFAQDTQLDNISEILNNENNLLEVLDENLVNLGDLVCAFFEDDGQYYRAVLKEKSSNGFHVQYIDYGNTSVIPACKIHRLPESLLSIPAMSICCALNKIHTCDQKSEDLLLKFSERTRDSHFECELLQMLVVECHFM</sequence>
<dbReference type="PANTHER" id="PTHR22948:SF15">
    <property type="entry name" value="TUDOR DOMAIN-CONTAINING PROTEIN 6"/>
    <property type="match status" value="1"/>
</dbReference>
<evidence type="ECO:0000256" key="1">
    <source>
        <dbReference type="SAM" id="MobiDB-lite"/>
    </source>
</evidence>
<dbReference type="Gene3D" id="2.30.30.140">
    <property type="match status" value="6"/>
</dbReference>
<reference evidence="3" key="1">
    <citation type="thesis" date="2020" institute="ProQuest LLC" country="789 East Eisenhower Parkway, Ann Arbor, MI, USA">
        <title>Comparative Genomics and Chromosome Evolution.</title>
        <authorList>
            <person name="Mudd A.B."/>
        </authorList>
    </citation>
    <scope>NUCLEOTIDE SEQUENCE</scope>
    <source>
        <strain evidence="3">Female2</strain>
        <tissue evidence="3">Blood</tissue>
    </source>
</reference>
<accession>A0A8T2JQT8</accession>
<feature type="compositionally biased region" description="Polar residues" evidence="1">
    <location>
        <begin position="1193"/>
        <end position="1205"/>
    </location>
</feature>
<feature type="domain" description="Tudor" evidence="2">
    <location>
        <begin position="527"/>
        <end position="584"/>
    </location>
</feature>
<feature type="domain" description="Tudor" evidence="2">
    <location>
        <begin position="944"/>
        <end position="1001"/>
    </location>
</feature>
<dbReference type="PROSITE" id="PS50304">
    <property type="entry name" value="TUDOR"/>
    <property type="match status" value="5"/>
</dbReference>
<evidence type="ECO:0000313" key="4">
    <source>
        <dbReference type="Proteomes" id="UP000812440"/>
    </source>
</evidence>
<dbReference type="Proteomes" id="UP000812440">
    <property type="component" value="Chromosome 5"/>
</dbReference>
<feature type="domain" description="Tudor" evidence="2">
    <location>
        <begin position="1284"/>
        <end position="1342"/>
    </location>
</feature>
<dbReference type="EMBL" id="JAACNH010000004">
    <property type="protein sequence ID" value="KAG8445757.1"/>
    <property type="molecule type" value="Genomic_DNA"/>
</dbReference>
<dbReference type="Gene3D" id="2.40.50.90">
    <property type="match status" value="4"/>
</dbReference>
<comment type="caution">
    <text evidence="3">The sequence shown here is derived from an EMBL/GenBank/DDBJ whole genome shotgun (WGS) entry which is preliminary data.</text>
</comment>
<keyword evidence="4" id="KW-1185">Reference proteome</keyword>
<feature type="domain" description="Tudor" evidence="2">
    <location>
        <begin position="298"/>
        <end position="357"/>
    </location>
</feature>
<dbReference type="InterPro" id="IPR035437">
    <property type="entry name" value="SNase_OB-fold_sf"/>
</dbReference>
<dbReference type="OrthoDB" id="9989103at2759"/>
<protein>
    <recommendedName>
        <fullName evidence="2">Tudor domain-containing protein</fullName>
    </recommendedName>
</protein>
<dbReference type="PANTHER" id="PTHR22948">
    <property type="entry name" value="TUDOR DOMAIN CONTAINING PROTEIN"/>
    <property type="match status" value="1"/>
</dbReference>